<comment type="subcellular location">
    <subcellularLocation>
        <location evidence="9">Cell membrane</location>
        <topology evidence="9">Multi-pass membrane protein</topology>
    </subcellularLocation>
    <subcellularLocation>
        <location evidence="1">Membrane</location>
        <topology evidence="1">Multi-pass membrane protein</topology>
    </subcellularLocation>
</comment>
<dbReference type="RefSeq" id="WP_183985303.1">
    <property type="nucleotide sequence ID" value="NZ_JACHHG010000003.1"/>
</dbReference>
<evidence type="ECO:0000256" key="7">
    <source>
        <dbReference type="ARBA" id="ARBA00023010"/>
    </source>
</evidence>
<dbReference type="Proteomes" id="UP000569951">
    <property type="component" value="Unassembled WGS sequence"/>
</dbReference>
<dbReference type="Pfam" id="PF03840">
    <property type="entry name" value="SecG"/>
    <property type="match status" value="1"/>
</dbReference>
<dbReference type="InterPro" id="IPR004692">
    <property type="entry name" value="SecG"/>
</dbReference>
<evidence type="ECO:0000256" key="2">
    <source>
        <dbReference type="ARBA" id="ARBA00008445"/>
    </source>
</evidence>
<dbReference type="AlphaFoldDB" id="A0A841HYC5"/>
<keyword evidence="6 9" id="KW-1133">Transmembrane helix</keyword>
<dbReference type="EMBL" id="JACHHG010000003">
    <property type="protein sequence ID" value="MBB6097654.1"/>
    <property type="molecule type" value="Genomic_DNA"/>
</dbReference>
<keyword evidence="5 9" id="KW-0653">Protein transport</keyword>
<gene>
    <name evidence="10" type="ORF">HNR42_001071</name>
</gene>
<sequence>MNVIVILLYIVFAIASVGIVLFVLLQTPKQSGLSSGLGGSGELFGGRGMEGGLVRVTSILGGIFLVLSLVINILTK</sequence>
<reference evidence="10 11" key="1">
    <citation type="submission" date="2020-08" db="EMBL/GenBank/DDBJ databases">
        <title>Genomic Encyclopedia of Type Strains, Phase IV (KMG-IV): sequencing the most valuable type-strain genomes for metagenomic binning, comparative biology and taxonomic classification.</title>
        <authorList>
            <person name="Goeker M."/>
        </authorList>
    </citation>
    <scope>NUCLEOTIDE SEQUENCE [LARGE SCALE GENOMIC DNA]</scope>
    <source>
        <strain evidence="10 11">DSM 21458</strain>
    </source>
</reference>
<proteinExistence type="inferred from homology"/>
<comment type="similarity">
    <text evidence="2 9">Belongs to the SecG family.</text>
</comment>
<dbReference type="GO" id="GO:0015450">
    <property type="term" value="F:protein-transporting ATPase activity"/>
    <property type="evidence" value="ECO:0007669"/>
    <property type="project" value="UniProtKB-UniRule"/>
</dbReference>
<evidence type="ECO:0000256" key="1">
    <source>
        <dbReference type="ARBA" id="ARBA00004141"/>
    </source>
</evidence>
<keyword evidence="9" id="KW-1003">Cell membrane</keyword>
<evidence type="ECO:0000313" key="11">
    <source>
        <dbReference type="Proteomes" id="UP000569951"/>
    </source>
</evidence>
<dbReference type="GO" id="GO:0009306">
    <property type="term" value="P:protein secretion"/>
    <property type="evidence" value="ECO:0007669"/>
    <property type="project" value="UniProtKB-UniRule"/>
</dbReference>
<organism evidence="10 11">
    <name type="scientific">Deinobacterium chartae</name>
    <dbReference type="NCBI Taxonomy" id="521158"/>
    <lineage>
        <taxon>Bacteria</taxon>
        <taxon>Thermotogati</taxon>
        <taxon>Deinococcota</taxon>
        <taxon>Deinococci</taxon>
        <taxon>Deinococcales</taxon>
        <taxon>Deinococcaceae</taxon>
        <taxon>Deinobacterium</taxon>
    </lineage>
</organism>
<name>A0A841HYC5_9DEIO</name>
<accession>A0A841HYC5</accession>
<evidence type="ECO:0000256" key="8">
    <source>
        <dbReference type="ARBA" id="ARBA00023136"/>
    </source>
</evidence>
<feature type="transmembrane region" description="Helical" evidence="9">
    <location>
        <begin position="53"/>
        <end position="74"/>
    </location>
</feature>
<evidence type="ECO:0000256" key="6">
    <source>
        <dbReference type="ARBA" id="ARBA00022989"/>
    </source>
</evidence>
<evidence type="ECO:0000256" key="9">
    <source>
        <dbReference type="RuleBase" id="RU365087"/>
    </source>
</evidence>
<comment type="caution">
    <text evidence="10">The sequence shown here is derived from an EMBL/GenBank/DDBJ whole genome shotgun (WGS) entry which is preliminary data.</text>
</comment>
<keyword evidence="11" id="KW-1185">Reference proteome</keyword>
<keyword evidence="7 9" id="KW-0811">Translocation</keyword>
<dbReference type="GO" id="GO:0005886">
    <property type="term" value="C:plasma membrane"/>
    <property type="evidence" value="ECO:0007669"/>
    <property type="project" value="UniProtKB-SubCell"/>
</dbReference>
<keyword evidence="4 9" id="KW-0812">Transmembrane</keyword>
<protein>
    <recommendedName>
        <fullName evidence="9">Protein-export membrane protein SecG</fullName>
    </recommendedName>
</protein>
<comment type="function">
    <text evidence="9">Involved in protein export. Participates in an early event of protein translocation.</text>
</comment>
<dbReference type="NCBIfam" id="TIGR00810">
    <property type="entry name" value="secG"/>
    <property type="match status" value="1"/>
</dbReference>
<keyword evidence="8 9" id="KW-0472">Membrane</keyword>
<feature type="transmembrane region" description="Helical" evidence="9">
    <location>
        <begin position="6"/>
        <end position="25"/>
    </location>
</feature>
<evidence type="ECO:0000256" key="5">
    <source>
        <dbReference type="ARBA" id="ARBA00022927"/>
    </source>
</evidence>
<evidence type="ECO:0000313" key="10">
    <source>
        <dbReference type="EMBL" id="MBB6097654.1"/>
    </source>
</evidence>
<dbReference type="PRINTS" id="PR01651">
    <property type="entry name" value="SECGEXPORT"/>
</dbReference>
<evidence type="ECO:0000256" key="4">
    <source>
        <dbReference type="ARBA" id="ARBA00022692"/>
    </source>
</evidence>
<keyword evidence="3 9" id="KW-0813">Transport</keyword>
<evidence type="ECO:0000256" key="3">
    <source>
        <dbReference type="ARBA" id="ARBA00022448"/>
    </source>
</evidence>